<dbReference type="InterPro" id="IPR029060">
    <property type="entry name" value="PIN-like_dom_sf"/>
</dbReference>
<keyword evidence="2 6" id="KW-0540">Nuclease</keyword>
<reference evidence="9" key="1">
    <citation type="journal article" date="2019" name="Int. J. Syst. Evol. Microbiol.">
        <title>The Global Catalogue of Microorganisms (GCM) 10K type strain sequencing project: providing services to taxonomists for standard genome sequencing and annotation.</title>
        <authorList>
            <consortium name="The Broad Institute Genomics Platform"/>
            <consortium name="The Broad Institute Genome Sequencing Center for Infectious Disease"/>
            <person name="Wu L."/>
            <person name="Ma J."/>
        </authorList>
    </citation>
    <scope>NUCLEOTIDE SEQUENCE [LARGE SCALE GENOMIC DNA]</scope>
    <source>
        <strain evidence="9">IBRC-M 10906</strain>
    </source>
</reference>
<keyword evidence="1 6" id="KW-1277">Toxin-antitoxin system</keyword>
<dbReference type="InterPro" id="IPR051619">
    <property type="entry name" value="TypeII_TA_RNase_PINc/VapC"/>
</dbReference>
<accession>A0ABW5W2R4</accession>
<feature type="domain" description="PIN" evidence="7">
    <location>
        <begin position="4"/>
        <end position="128"/>
    </location>
</feature>
<keyword evidence="9" id="KW-1185">Reference proteome</keyword>
<comment type="cofactor">
    <cofactor evidence="6">
        <name>Mg(2+)</name>
        <dbReference type="ChEBI" id="CHEBI:18420"/>
    </cofactor>
</comment>
<gene>
    <name evidence="6" type="primary">vapC</name>
    <name evidence="8" type="ORF">ACFS2C_02385</name>
</gene>
<evidence type="ECO:0000256" key="4">
    <source>
        <dbReference type="ARBA" id="ARBA00022801"/>
    </source>
</evidence>
<keyword evidence="5 6" id="KW-0460">Magnesium</keyword>
<feature type="binding site" evidence="6">
    <location>
        <position position="101"/>
    </location>
    <ligand>
        <name>Mg(2+)</name>
        <dbReference type="ChEBI" id="CHEBI:18420"/>
    </ligand>
</feature>
<keyword evidence="3 6" id="KW-0479">Metal-binding</keyword>
<comment type="function">
    <text evidence="6">Toxic component of a toxin-antitoxin (TA) system. An RNase.</text>
</comment>
<keyword evidence="4 6" id="KW-0378">Hydrolase</keyword>
<dbReference type="EMBL" id="JBHUOF010000003">
    <property type="protein sequence ID" value="MFD2798237.1"/>
    <property type="molecule type" value="Genomic_DNA"/>
</dbReference>
<dbReference type="Gene3D" id="3.40.50.1010">
    <property type="entry name" value="5'-nuclease"/>
    <property type="match status" value="1"/>
</dbReference>
<evidence type="ECO:0000256" key="2">
    <source>
        <dbReference type="ARBA" id="ARBA00022722"/>
    </source>
</evidence>
<evidence type="ECO:0000256" key="5">
    <source>
        <dbReference type="ARBA" id="ARBA00022842"/>
    </source>
</evidence>
<dbReference type="RefSeq" id="WP_377383622.1">
    <property type="nucleotide sequence ID" value="NZ_JBHSAN010000001.1"/>
</dbReference>
<dbReference type="Pfam" id="PF01850">
    <property type="entry name" value="PIN"/>
    <property type="match status" value="1"/>
</dbReference>
<evidence type="ECO:0000256" key="6">
    <source>
        <dbReference type="HAMAP-Rule" id="MF_00265"/>
    </source>
</evidence>
<keyword evidence="6" id="KW-0800">Toxin</keyword>
<evidence type="ECO:0000259" key="7">
    <source>
        <dbReference type="Pfam" id="PF01850"/>
    </source>
</evidence>
<dbReference type="InterPro" id="IPR022907">
    <property type="entry name" value="VapC_family"/>
</dbReference>
<evidence type="ECO:0000313" key="9">
    <source>
        <dbReference type="Proteomes" id="UP001597478"/>
    </source>
</evidence>
<dbReference type="PANTHER" id="PTHR35901:SF1">
    <property type="entry name" value="EXONUCLEASE VAPC9"/>
    <property type="match status" value="1"/>
</dbReference>
<name>A0ABW5W2R4_9PSEU</name>
<evidence type="ECO:0000313" key="8">
    <source>
        <dbReference type="EMBL" id="MFD2798237.1"/>
    </source>
</evidence>
<dbReference type="PANTHER" id="PTHR35901">
    <property type="entry name" value="RIBONUCLEASE VAPC3"/>
    <property type="match status" value="1"/>
</dbReference>
<dbReference type="EC" id="3.1.-.-" evidence="6"/>
<feature type="binding site" evidence="6">
    <location>
        <position position="6"/>
    </location>
    <ligand>
        <name>Mg(2+)</name>
        <dbReference type="ChEBI" id="CHEBI:18420"/>
    </ligand>
</feature>
<dbReference type="CDD" id="cd09874">
    <property type="entry name" value="PIN_MT3492-like"/>
    <property type="match status" value="1"/>
</dbReference>
<protein>
    <recommendedName>
        <fullName evidence="6">Ribonuclease VapC</fullName>
        <shortName evidence="6">RNase VapC</shortName>
        <ecNumber evidence="6">3.1.-.-</ecNumber>
    </recommendedName>
    <alternativeName>
        <fullName evidence="6">Toxin VapC</fullName>
    </alternativeName>
</protein>
<dbReference type="InterPro" id="IPR002716">
    <property type="entry name" value="PIN_dom"/>
</dbReference>
<evidence type="ECO:0000256" key="3">
    <source>
        <dbReference type="ARBA" id="ARBA00022723"/>
    </source>
</evidence>
<dbReference type="SUPFAM" id="SSF88723">
    <property type="entry name" value="PIN domain-like"/>
    <property type="match status" value="1"/>
</dbReference>
<sequence length="146" mass="15738">MIAYFDTSGFVPLVIAEPGSETCRRIWNEADAVVTSRLLFVEAAAALAQAQRLGRLTTTDRAAALTLLGRLWRELDIVEVDEPVVARAAELAASCALRGYDAVHCASAEQLLDPDLVFVSGDRRLLRACAGLGMAIADTSEERMES</sequence>
<organism evidence="8 9">
    <name type="scientific">Prauserella oleivorans</name>
    <dbReference type="NCBI Taxonomy" id="1478153"/>
    <lineage>
        <taxon>Bacteria</taxon>
        <taxon>Bacillati</taxon>
        <taxon>Actinomycetota</taxon>
        <taxon>Actinomycetes</taxon>
        <taxon>Pseudonocardiales</taxon>
        <taxon>Pseudonocardiaceae</taxon>
        <taxon>Prauserella</taxon>
    </lineage>
</organism>
<proteinExistence type="inferred from homology"/>
<evidence type="ECO:0000256" key="1">
    <source>
        <dbReference type="ARBA" id="ARBA00022649"/>
    </source>
</evidence>
<dbReference type="Proteomes" id="UP001597478">
    <property type="component" value="Unassembled WGS sequence"/>
</dbReference>
<comment type="caution">
    <text evidence="8">The sequence shown here is derived from an EMBL/GenBank/DDBJ whole genome shotgun (WGS) entry which is preliminary data.</text>
</comment>
<comment type="similarity">
    <text evidence="6">Belongs to the PINc/VapC protein family.</text>
</comment>
<dbReference type="HAMAP" id="MF_00265">
    <property type="entry name" value="VapC_Nob1"/>
    <property type="match status" value="1"/>
</dbReference>